<dbReference type="Gene3D" id="1.10.287.130">
    <property type="match status" value="1"/>
</dbReference>
<dbReference type="CDD" id="cd00082">
    <property type="entry name" value="HisKA"/>
    <property type="match status" value="1"/>
</dbReference>
<dbReference type="SUPFAM" id="SSF55874">
    <property type="entry name" value="ATPase domain of HSP90 chaperone/DNA topoisomerase II/histidine kinase"/>
    <property type="match status" value="1"/>
</dbReference>
<keyword evidence="3" id="KW-0597">Phosphoprotein</keyword>
<evidence type="ECO:0000256" key="1">
    <source>
        <dbReference type="ARBA" id="ARBA00000085"/>
    </source>
</evidence>
<keyword evidence="14" id="KW-1185">Reference proteome</keyword>
<dbReference type="InterPro" id="IPR003661">
    <property type="entry name" value="HisK_dim/P_dom"/>
</dbReference>
<reference evidence="13 14" key="1">
    <citation type="submission" date="2016-05" db="EMBL/GenBank/DDBJ databases">
        <title>Paenibacillus sp. 1ZS3-15 nov., isolated from the rhizosphere soil.</title>
        <authorList>
            <person name="Zhang X.X."/>
            <person name="Zhang J."/>
        </authorList>
    </citation>
    <scope>NUCLEOTIDE SEQUENCE [LARGE SCALE GENOMIC DNA]</scope>
    <source>
        <strain evidence="13 14">1ZS3-15</strain>
    </source>
</reference>
<dbReference type="STRING" id="1850517.A8708_30690"/>
<dbReference type="SMART" id="SM00387">
    <property type="entry name" value="HATPase_c"/>
    <property type="match status" value="1"/>
</dbReference>
<dbReference type="EC" id="2.7.13.3" evidence="2"/>
<dbReference type="SUPFAM" id="SSF47384">
    <property type="entry name" value="Homodimeric domain of signal transducing histidine kinase"/>
    <property type="match status" value="1"/>
</dbReference>
<dbReference type="SMART" id="SM00091">
    <property type="entry name" value="PAS"/>
    <property type="match status" value="3"/>
</dbReference>
<dbReference type="InterPro" id="IPR004358">
    <property type="entry name" value="Sig_transdc_His_kin-like_C"/>
</dbReference>
<dbReference type="SMART" id="SM00086">
    <property type="entry name" value="PAC"/>
    <property type="match status" value="3"/>
</dbReference>
<dbReference type="FunFam" id="1.10.287.130:FF:000040">
    <property type="entry name" value="PAS domain-containing sensor histidine kinase"/>
    <property type="match status" value="1"/>
</dbReference>
<feature type="domain" description="PAS" evidence="11">
    <location>
        <begin position="9"/>
        <end position="79"/>
    </location>
</feature>
<dbReference type="SMART" id="SM00388">
    <property type="entry name" value="HisKA"/>
    <property type="match status" value="1"/>
</dbReference>
<protein>
    <recommendedName>
        <fullName evidence="2">histidine kinase</fullName>
        <ecNumber evidence="2">2.7.13.3</ecNumber>
    </recommendedName>
</protein>
<keyword evidence="6" id="KW-0418">Kinase</keyword>
<keyword evidence="9" id="KW-0902">Two-component regulatory system</keyword>
<evidence type="ECO:0000256" key="2">
    <source>
        <dbReference type="ARBA" id="ARBA00012438"/>
    </source>
</evidence>
<dbReference type="PANTHER" id="PTHR43304:SF1">
    <property type="entry name" value="PAC DOMAIN-CONTAINING PROTEIN"/>
    <property type="match status" value="1"/>
</dbReference>
<dbReference type="Pfam" id="PF00989">
    <property type="entry name" value="PAS"/>
    <property type="match status" value="2"/>
</dbReference>
<feature type="domain" description="PAC" evidence="12">
    <location>
        <begin position="83"/>
        <end position="135"/>
    </location>
</feature>
<dbReference type="SUPFAM" id="SSF55785">
    <property type="entry name" value="PYP-like sensor domain (PAS domain)"/>
    <property type="match status" value="3"/>
</dbReference>
<organism evidence="13 14">
    <name type="scientific">Paenibacillus oryzisoli</name>
    <dbReference type="NCBI Taxonomy" id="1850517"/>
    <lineage>
        <taxon>Bacteria</taxon>
        <taxon>Bacillati</taxon>
        <taxon>Bacillota</taxon>
        <taxon>Bacilli</taxon>
        <taxon>Bacillales</taxon>
        <taxon>Paenibacillaceae</taxon>
        <taxon>Paenibacillus</taxon>
    </lineage>
</organism>
<evidence type="ECO:0000259" key="11">
    <source>
        <dbReference type="PROSITE" id="PS50112"/>
    </source>
</evidence>
<feature type="domain" description="PAS" evidence="11">
    <location>
        <begin position="136"/>
        <end position="202"/>
    </location>
</feature>
<dbReference type="Pfam" id="PF13426">
    <property type="entry name" value="PAS_9"/>
    <property type="match status" value="1"/>
</dbReference>
<dbReference type="InterPro" id="IPR036890">
    <property type="entry name" value="HATPase_C_sf"/>
</dbReference>
<dbReference type="GO" id="GO:0000155">
    <property type="term" value="F:phosphorelay sensor kinase activity"/>
    <property type="evidence" value="ECO:0007669"/>
    <property type="project" value="InterPro"/>
</dbReference>
<evidence type="ECO:0000259" key="10">
    <source>
        <dbReference type="PROSITE" id="PS50109"/>
    </source>
</evidence>
<dbReference type="PANTHER" id="PTHR43304">
    <property type="entry name" value="PHYTOCHROME-LIKE PROTEIN CPH1"/>
    <property type="match status" value="1"/>
</dbReference>
<evidence type="ECO:0000256" key="5">
    <source>
        <dbReference type="ARBA" id="ARBA00022741"/>
    </source>
</evidence>
<evidence type="ECO:0000256" key="6">
    <source>
        <dbReference type="ARBA" id="ARBA00022777"/>
    </source>
</evidence>
<accession>A0A198AJ44</accession>
<dbReference type="InterPro" id="IPR003594">
    <property type="entry name" value="HATPase_dom"/>
</dbReference>
<dbReference type="GO" id="GO:0030435">
    <property type="term" value="P:sporulation resulting in formation of a cellular spore"/>
    <property type="evidence" value="ECO:0007669"/>
    <property type="project" value="UniProtKB-KW"/>
</dbReference>
<sequence>MATTLDILQPDLFSQVFKYSPIGMALLSDEGKMLQINTSLCQTIGYSEAEILGMTLQDITHPDDLDHASPISNHFVDSTMDCYQIEKCFIHKNGSSVRVLLVITCIRDESRQPLFFISQIKDITERKLAEEDLKAKTEQLQSFIENNADAMWVIDVDDFLLEVNPAFEKLFGWSAEEVKNRKLPIIPNFLKDSIEEIHQGIKVGETVIGLETTRQRKDGVLINVEATLSPLRDRNGSVIGITGICRDVTNRKRAEEELKAKTEQLESFIENNADAIVIFNNEGYVQRVNEAFETIFGWSKKEVFNVELHKPPFIPTEYCKEFNLMLEQVKQGQSIIGVETIRGHKNGDVINVVLTASPIVDGKGTQLGWSATLRNITAWKIAQEHLQNSEKLSVAGQLAAGIAHEIRNPITSIKGFIQLMKSGIGEKPKYFDIISSEIERIELILSELLILAKPQTIKFERKDIRVLLSQVMTLLDTQAILNNVEFSAEFKPGATHLYCDENQLKQVFINFIKNSIESMPTGGKITIEINSDNRQQMLIRLIDQGCGIPEDVLSKLGQPFFTTKETGTGLGFMVSKKIIENHAGSVHVESELNKGTIIEITLPVT</sequence>
<dbReference type="CDD" id="cd00130">
    <property type="entry name" value="PAS"/>
    <property type="match status" value="3"/>
</dbReference>
<feature type="domain" description="PAC" evidence="12">
    <location>
        <begin position="334"/>
        <end position="388"/>
    </location>
</feature>
<dbReference type="InterPro" id="IPR036097">
    <property type="entry name" value="HisK_dim/P_sf"/>
</dbReference>
<comment type="catalytic activity">
    <reaction evidence="1">
        <text>ATP + protein L-histidine = ADP + protein N-phospho-L-histidine.</text>
        <dbReference type="EC" id="2.7.13.3"/>
    </reaction>
</comment>
<evidence type="ECO:0000256" key="7">
    <source>
        <dbReference type="ARBA" id="ARBA00022840"/>
    </source>
</evidence>
<dbReference type="InterPro" id="IPR000014">
    <property type="entry name" value="PAS"/>
</dbReference>
<evidence type="ECO:0000259" key="12">
    <source>
        <dbReference type="PROSITE" id="PS50113"/>
    </source>
</evidence>
<proteinExistence type="predicted"/>
<dbReference type="InterPro" id="IPR005467">
    <property type="entry name" value="His_kinase_dom"/>
</dbReference>
<comment type="caution">
    <text evidence="13">The sequence shown here is derived from an EMBL/GenBank/DDBJ whole genome shotgun (WGS) entry which is preliminary data.</text>
</comment>
<evidence type="ECO:0000256" key="8">
    <source>
        <dbReference type="ARBA" id="ARBA00022969"/>
    </source>
</evidence>
<evidence type="ECO:0000313" key="13">
    <source>
        <dbReference type="EMBL" id="OAS21247.1"/>
    </source>
</evidence>
<dbReference type="PRINTS" id="PR00344">
    <property type="entry name" value="BCTRLSENSOR"/>
</dbReference>
<dbReference type="PROSITE" id="PS50109">
    <property type="entry name" value="HIS_KIN"/>
    <property type="match status" value="1"/>
</dbReference>
<dbReference type="PROSITE" id="PS50113">
    <property type="entry name" value="PAC"/>
    <property type="match status" value="3"/>
</dbReference>
<keyword evidence="8" id="KW-0749">Sporulation</keyword>
<feature type="domain" description="Histidine kinase" evidence="10">
    <location>
        <begin position="401"/>
        <end position="605"/>
    </location>
</feature>
<dbReference type="Gene3D" id="3.30.450.20">
    <property type="entry name" value="PAS domain"/>
    <property type="match status" value="3"/>
</dbReference>
<dbReference type="AlphaFoldDB" id="A0A198AJ44"/>
<dbReference type="InterPro" id="IPR013767">
    <property type="entry name" value="PAS_fold"/>
</dbReference>
<feature type="domain" description="PAC" evidence="12">
    <location>
        <begin position="208"/>
        <end position="260"/>
    </location>
</feature>
<dbReference type="Gene3D" id="3.30.565.10">
    <property type="entry name" value="Histidine kinase-like ATPase, C-terminal domain"/>
    <property type="match status" value="1"/>
</dbReference>
<feature type="domain" description="PAS" evidence="11">
    <location>
        <begin position="261"/>
        <end position="305"/>
    </location>
</feature>
<dbReference type="Pfam" id="PF00512">
    <property type="entry name" value="HisKA"/>
    <property type="match status" value="1"/>
</dbReference>
<evidence type="ECO:0000313" key="14">
    <source>
        <dbReference type="Proteomes" id="UP000078454"/>
    </source>
</evidence>
<dbReference type="PROSITE" id="PS50112">
    <property type="entry name" value="PAS"/>
    <property type="match status" value="3"/>
</dbReference>
<evidence type="ECO:0000256" key="9">
    <source>
        <dbReference type="ARBA" id="ARBA00023012"/>
    </source>
</evidence>
<keyword evidence="4" id="KW-0808">Transferase</keyword>
<dbReference type="EMBL" id="LYPB01000049">
    <property type="protein sequence ID" value="OAS21247.1"/>
    <property type="molecule type" value="Genomic_DNA"/>
</dbReference>
<evidence type="ECO:0000256" key="3">
    <source>
        <dbReference type="ARBA" id="ARBA00022553"/>
    </source>
</evidence>
<dbReference type="InterPro" id="IPR001610">
    <property type="entry name" value="PAC"/>
</dbReference>
<dbReference type="NCBIfam" id="TIGR00229">
    <property type="entry name" value="sensory_box"/>
    <property type="match status" value="3"/>
</dbReference>
<keyword evidence="5" id="KW-0547">Nucleotide-binding</keyword>
<dbReference type="InterPro" id="IPR000700">
    <property type="entry name" value="PAS-assoc_C"/>
</dbReference>
<evidence type="ECO:0000256" key="4">
    <source>
        <dbReference type="ARBA" id="ARBA00022679"/>
    </source>
</evidence>
<dbReference type="GO" id="GO:0005524">
    <property type="term" value="F:ATP binding"/>
    <property type="evidence" value="ECO:0007669"/>
    <property type="project" value="UniProtKB-KW"/>
</dbReference>
<name>A0A198AJ44_9BACL</name>
<dbReference type="InterPro" id="IPR052162">
    <property type="entry name" value="Sensor_kinase/Photoreceptor"/>
</dbReference>
<dbReference type="GO" id="GO:0006355">
    <property type="term" value="P:regulation of DNA-templated transcription"/>
    <property type="evidence" value="ECO:0007669"/>
    <property type="project" value="InterPro"/>
</dbReference>
<dbReference type="Proteomes" id="UP000078454">
    <property type="component" value="Unassembled WGS sequence"/>
</dbReference>
<keyword evidence="7" id="KW-0067">ATP-binding</keyword>
<dbReference type="InterPro" id="IPR035965">
    <property type="entry name" value="PAS-like_dom_sf"/>
</dbReference>
<gene>
    <name evidence="13" type="ORF">A8708_30690</name>
</gene>
<dbReference type="Pfam" id="PF02518">
    <property type="entry name" value="HATPase_c"/>
    <property type="match status" value="1"/>
</dbReference>